<protein>
    <submittedName>
        <fullName evidence="1">Sce7725 family protein</fullName>
    </submittedName>
</protein>
<accession>A0ABD4HQF3</accession>
<dbReference type="Proteomes" id="UP000571857">
    <property type="component" value="Unassembled WGS sequence"/>
</dbReference>
<name>A0ABD4HQF3_ENTGA</name>
<dbReference type="EMBL" id="JABXJK010000075">
    <property type="protein sequence ID" value="MBA0973706.1"/>
    <property type="molecule type" value="Genomic_DNA"/>
</dbReference>
<reference evidence="1 2" key="1">
    <citation type="submission" date="2020-06" db="EMBL/GenBank/DDBJ databases">
        <title>Crossreactivity between MHC class I-restricted antigens from cancer cells and an enterococcal bacteriophage.</title>
        <authorList>
            <person name="Fluckiger A."/>
            <person name="Daillere R."/>
            <person name="Sassi M."/>
            <person name="Cattoir V."/>
            <person name="Kroemer G."/>
            <person name="Zitvogel L."/>
        </authorList>
    </citation>
    <scope>NUCLEOTIDE SEQUENCE [LARGE SCALE GENOMIC DNA]</scope>
    <source>
        <strain evidence="1 2">EG4</strain>
    </source>
</reference>
<evidence type="ECO:0000313" key="1">
    <source>
        <dbReference type="EMBL" id="MBA0973706.1"/>
    </source>
</evidence>
<dbReference type="RefSeq" id="WP_176333382.1">
    <property type="nucleotide sequence ID" value="NZ_CAKOCH010000005.1"/>
</dbReference>
<comment type="caution">
    <text evidence="1">The sequence shown here is derived from an EMBL/GenBank/DDBJ whole genome shotgun (WGS) entry which is preliminary data.</text>
</comment>
<dbReference type="NCBIfam" id="NF033831">
    <property type="entry name" value="sce7725_fam"/>
    <property type="match status" value="1"/>
</dbReference>
<proteinExistence type="predicted"/>
<evidence type="ECO:0000313" key="2">
    <source>
        <dbReference type="Proteomes" id="UP000571857"/>
    </source>
</evidence>
<dbReference type="AlphaFoldDB" id="A0ABD4HQF3"/>
<sequence length="288" mass="33527">MYYPYFRGKQFDLLALKSLLEMEQLSLEVQPVIEPIRQSKTFWDTVELFQKKAHPFFVIVNPQAGDFLTEEGSRLLQTLPNAKAYIIDQPIETIDCQPDLWVVHESAPALASDWSKNQTPILVGQEFRLLKKIQGPKILMHDFFTRLPRNSFYQEVPEEVLPTVYQHYEQQGFSGYSDFSIDSKIYYAHSYPSKTIVLHWLFVDQQQKLRITHFVSDESLETQKEKFLQLMSQVLQHEEIYPTQTSGLELLLEAYKKDKFPGMGVLRKAAVMNHLELISPAVIILHDC</sequence>
<gene>
    <name evidence="1" type="ORF">HWH42_14130</name>
</gene>
<dbReference type="InterPro" id="IPR047727">
    <property type="entry name" value="Sce7725-like"/>
</dbReference>
<organism evidence="1 2">
    <name type="scientific">Enterococcus gallinarum</name>
    <dbReference type="NCBI Taxonomy" id="1353"/>
    <lineage>
        <taxon>Bacteria</taxon>
        <taxon>Bacillati</taxon>
        <taxon>Bacillota</taxon>
        <taxon>Bacilli</taxon>
        <taxon>Lactobacillales</taxon>
        <taxon>Enterococcaceae</taxon>
        <taxon>Enterococcus</taxon>
    </lineage>
</organism>